<keyword evidence="4" id="KW-0732">Signal</keyword>
<feature type="domain" description="Bifunctional inhibitor/plant lipid transfer protein/seed storage helical" evidence="5">
    <location>
        <begin position="29"/>
        <end position="113"/>
    </location>
</feature>
<dbReference type="SUPFAM" id="SSF47699">
    <property type="entry name" value="Bifunctional inhibitor/lipid-transfer protein/seed storage 2S albumin"/>
    <property type="match status" value="1"/>
</dbReference>
<dbReference type="InterPro" id="IPR000528">
    <property type="entry name" value="Plant_nsLTP"/>
</dbReference>
<keyword evidence="3" id="KW-0813">Transport</keyword>
<sequence>MAFKAAILISLIVSSMLVIAPHVYAKITCEQATALLTPCIVYGVFGGVVPPACCYGVKKSIELANTTEDRRLKCQCVKDGAANIPGLNYTRVNELPAICGTTSPYIVSPKTDCSKYASIS</sequence>
<dbReference type="AlphaFoldDB" id="A0A067LEN1"/>
<dbReference type="EMBL" id="KK914227">
    <property type="protein sequence ID" value="KDP45688.1"/>
    <property type="molecule type" value="Genomic_DNA"/>
</dbReference>
<dbReference type="PRINTS" id="PR00382">
    <property type="entry name" value="LIPIDTRNSFER"/>
</dbReference>
<dbReference type="Pfam" id="PF00234">
    <property type="entry name" value="Tryp_alpha_amyl"/>
    <property type="match status" value="1"/>
</dbReference>
<keyword evidence="2" id="KW-1015">Disulfide bond</keyword>
<comment type="similarity">
    <text evidence="1 3">Belongs to the plant LTP family.</text>
</comment>
<accession>A0A067LEN1</accession>
<dbReference type="Proteomes" id="UP000027138">
    <property type="component" value="Unassembled WGS sequence"/>
</dbReference>
<name>A0A067LEN1_JATCU</name>
<dbReference type="PANTHER" id="PTHR33076">
    <property type="entry name" value="NON-SPECIFIC LIPID-TRANSFER PROTEIN 2-RELATED"/>
    <property type="match status" value="1"/>
</dbReference>
<evidence type="ECO:0000313" key="7">
    <source>
        <dbReference type="Proteomes" id="UP000027138"/>
    </source>
</evidence>
<protein>
    <recommendedName>
        <fullName evidence="3">Non-specific lipid-transfer protein</fullName>
    </recommendedName>
</protein>
<dbReference type="GO" id="GO:0006869">
    <property type="term" value="P:lipid transport"/>
    <property type="evidence" value="ECO:0007669"/>
    <property type="project" value="InterPro"/>
</dbReference>
<dbReference type="STRING" id="180498.A0A067LEN1"/>
<evidence type="ECO:0000256" key="4">
    <source>
        <dbReference type="SAM" id="SignalP"/>
    </source>
</evidence>
<organism evidence="6 7">
    <name type="scientific">Jatropha curcas</name>
    <name type="common">Barbados nut</name>
    <dbReference type="NCBI Taxonomy" id="180498"/>
    <lineage>
        <taxon>Eukaryota</taxon>
        <taxon>Viridiplantae</taxon>
        <taxon>Streptophyta</taxon>
        <taxon>Embryophyta</taxon>
        <taxon>Tracheophyta</taxon>
        <taxon>Spermatophyta</taxon>
        <taxon>Magnoliopsida</taxon>
        <taxon>eudicotyledons</taxon>
        <taxon>Gunneridae</taxon>
        <taxon>Pentapetalae</taxon>
        <taxon>rosids</taxon>
        <taxon>fabids</taxon>
        <taxon>Malpighiales</taxon>
        <taxon>Euphorbiaceae</taxon>
        <taxon>Crotonoideae</taxon>
        <taxon>Jatropheae</taxon>
        <taxon>Jatropha</taxon>
    </lineage>
</organism>
<dbReference type="OrthoDB" id="649864at2759"/>
<evidence type="ECO:0000259" key="5">
    <source>
        <dbReference type="SMART" id="SM00499"/>
    </source>
</evidence>
<feature type="chain" id="PRO_5001640421" description="Non-specific lipid-transfer protein" evidence="4">
    <location>
        <begin position="26"/>
        <end position="120"/>
    </location>
</feature>
<evidence type="ECO:0000256" key="3">
    <source>
        <dbReference type="RuleBase" id="RU000628"/>
    </source>
</evidence>
<keyword evidence="3" id="KW-0446">Lipid-binding</keyword>
<dbReference type="InterPro" id="IPR036312">
    <property type="entry name" value="Bifun_inhib/LTP/seed_sf"/>
</dbReference>
<comment type="function">
    <text evidence="3">Plant non-specific lipid-transfer proteins transfer phospholipids as well as galactolipids across membranes. May play a role in wax or cutin deposition in the cell walls of expanding epidermal cells and certain secretory tissues.</text>
</comment>
<dbReference type="InterPro" id="IPR016140">
    <property type="entry name" value="Bifunc_inhib/LTP/seed_store"/>
</dbReference>
<dbReference type="CDD" id="cd01960">
    <property type="entry name" value="nsLTP1"/>
    <property type="match status" value="1"/>
</dbReference>
<evidence type="ECO:0000313" key="6">
    <source>
        <dbReference type="EMBL" id="KDP45688.1"/>
    </source>
</evidence>
<feature type="signal peptide" evidence="4">
    <location>
        <begin position="1"/>
        <end position="25"/>
    </location>
</feature>
<reference evidence="6 7" key="1">
    <citation type="journal article" date="2014" name="PLoS ONE">
        <title>Global Analysis of Gene Expression Profiles in Physic Nut (Jatropha curcas L.) Seedlings Exposed to Salt Stress.</title>
        <authorList>
            <person name="Zhang L."/>
            <person name="Zhang C."/>
            <person name="Wu P."/>
            <person name="Chen Y."/>
            <person name="Li M."/>
            <person name="Jiang H."/>
            <person name="Wu G."/>
        </authorList>
    </citation>
    <scope>NUCLEOTIDE SEQUENCE [LARGE SCALE GENOMIC DNA]</scope>
    <source>
        <strain evidence="7">cv. GZQX0401</strain>
        <tissue evidence="6">Young leaves</tissue>
    </source>
</reference>
<dbReference type="Gene3D" id="1.10.110.10">
    <property type="entry name" value="Plant lipid-transfer and hydrophobic proteins"/>
    <property type="match status" value="1"/>
</dbReference>
<evidence type="ECO:0000256" key="1">
    <source>
        <dbReference type="ARBA" id="ARBA00009748"/>
    </source>
</evidence>
<dbReference type="SMART" id="SM00499">
    <property type="entry name" value="AAI"/>
    <property type="match status" value="1"/>
</dbReference>
<evidence type="ECO:0000256" key="2">
    <source>
        <dbReference type="ARBA" id="ARBA00023157"/>
    </source>
</evidence>
<keyword evidence="7" id="KW-1185">Reference proteome</keyword>
<proteinExistence type="inferred from homology"/>
<gene>
    <name evidence="6" type="ORF">JCGZ_17295</name>
</gene>
<dbReference type="GO" id="GO:0008289">
    <property type="term" value="F:lipid binding"/>
    <property type="evidence" value="ECO:0007669"/>
    <property type="project" value="UniProtKB-KW"/>
</dbReference>